<proteinExistence type="predicted"/>
<gene>
    <name evidence="1" type="ORF">DFR29_115154</name>
</gene>
<dbReference type="PANTHER" id="PTHR48100">
    <property type="entry name" value="BROAD-SPECIFICITY PHOSPHATASE YOR283W-RELATED"/>
    <property type="match status" value="1"/>
</dbReference>
<dbReference type="InterPro" id="IPR013078">
    <property type="entry name" value="His_Pase_superF_clade-1"/>
</dbReference>
<evidence type="ECO:0000313" key="2">
    <source>
        <dbReference type="Proteomes" id="UP000295293"/>
    </source>
</evidence>
<dbReference type="SUPFAM" id="SSF53254">
    <property type="entry name" value="Phosphoglycerate mutase-like"/>
    <property type="match status" value="1"/>
</dbReference>
<comment type="caution">
    <text evidence="1">The sequence shown here is derived from an EMBL/GenBank/DDBJ whole genome shotgun (WGS) entry which is preliminary data.</text>
</comment>
<dbReference type="RefSeq" id="WP_133820757.1">
    <property type="nucleotide sequence ID" value="NZ_SNZH01000015.1"/>
</dbReference>
<name>A0A4R6YQ12_9GAMM</name>
<accession>A0A4R6YQ12</accession>
<dbReference type="AlphaFoldDB" id="A0A4R6YQ12"/>
<dbReference type="PANTHER" id="PTHR48100:SF1">
    <property type="entry name" value="HISTIDINE PHOSPHATASE FAMILY PROTEIN-RELATED"/>
    <property type="match status" value="1"/>
</dbReference>
<dbReference type="Proteomes" id="UP000295293">
    <property type="component" value="Unassembled WGS sequence"/>
</dbReference>
<sequence>MDLILVRHGDSEATPGLCIGQTDVALSSEGFLSIQRLAAHWQGSAPRFLFCSDLRRAQQSAQIFAARFAIEPLADPRLRELDLGEWDGERWDAIAAKDPVRYRHWADNWVIQEAPGGESFSDVIRRTGAWLASLLGSMADDDLVLTVAHAGSIRALLCHALGLPPAKAFAIGLGHARASRIRYRMGQFEVSYTNASRFEADA</sequence>
<dbReference type="GO" id="GO:0005737">
    <property type="term" value="C:cytoplasm"/>
    <property type="evidence" value="ECO:0007669"/>
    <property type="project" value="TreeGrafter"/>
</dbReference>
<dbReference type="OrthoDB" id="9783269at2"/>
<dbReference type="InterPro" id="IPR029033">
    <property type="entry name" value="His_PPase_superfam"/>
</dbReference>
<keyword evidence="2" id="KW-1185">Reference proteome</keyword>
<dbReference type="CDD" id="cd07067">
    <property type="entry name" value="HP_PGM_like"/>
    <property type="match status" value="1"/>
</dbReference>
<organism evidence="1 2">
    <name type="scientific">Tahibacter aquaticus</name>
    <dbReference type="NCBI Taxonomy" id="520092"/>
    <lineage>
        <taxon>Bacteria</taxon>
        <taxon>Pseudomonadati</taxon>
        <taxon>Pseudomonadota</taxon>
        <taxon>Gammaproteobacteria</taxon>
        <taxon>Lysobacterales</taxon>
        <taxon>Rhodanobacteraceae</taxon>
        <taxon>Tahibacter</taxon>
    </lineage>
</organism>
<dbReference type="EMBL" id="SNZH01000015">
    <property type="protein sequence ID" value="TDR39764.1"/>
    <property type="molecule type" value="Genomic_DNA"/>
</dbReference>
<dbReference type="SMART" id="SM00855">
    <property type="entry name" value="PGAM"/>
    <property type="match status" value="1"/>
</dbReference>
<reference evidence="1 2" key="1">
    <citation type="submission" date="2019-03" db="EMBL/GenBank/DDBJ databases">
        <title>Genomic Encyclopedia of Type Strains, Phase IV (KMG-IV): sequencing the most valuable type-strain genomes for metagenomic binning, comparative biology and taxonomic classification.</title>
        <authorList>
            <person name="Goeker M."/>
        </authorList>
    </citation>
    <scope>NUCLEOTIDE SEQUENCE [LARGE SCALE GENOMIC DNA]</scope>
    <source>
        <strain evidence="1 2">DSM 21667</strain>
    </source>
</reference>
<dbReference type="Gene3D" id="3.40.50.1240">
    <property type="entry name" value="Phosphoglycerate mutase-like"/>
    <property type="match status" value="1"/>
</dbReference>
<evidence type="ECO:0000313" key="1">
    <source>
        <dbReference type="EMBL" id="TDR39764.1"/>
    </source>
</evidence>
<dbReference type="GO" id="GO:0016791">
    <property type="term" value="F:phosphatase activity"/>
    <property type="evidence" value="ECO:0007669"/>
    <property type="project" value="TreeGrafter"/>
</dbReference>
<protein>
    <submittedName>
        <fullName evidence="1">Alpha-ribazole phosphatase/probable phosphoglycerate mutase</fullName>
    </submittedName>
</protein>
<dbReference type="InterPro" id="IPR050275">
    <property type="entry name" value="PGM_Phosphatase"/>
</dbReference>
<dbReference type="Pfam" id="PF00300">
    <property type="entry name" value="His_Phos_1"/>
    <property type="match status" value="1"/>
</dbReference>